<proteinExistence type="predicted"/>
<name>A0A2U1E1V7_9FIRM</name>
<dbReference type="RefSeq" id="WP_116480355.1">
    <property type="nucleotide sequence ID" value="NZ_QEKV01000008.1"/>
</dbReference>
<evidence type="ECO:0000313" key="2">
    <source>
        <dbReference type="Proteomes" id="UP000245793"/>
    </source>
</evidence>
<dbReference type="InterPro" id="IPR007612">
    <property type="entry name" value="LOR"/>
</dbReference>
<accession>A0A2U1E1V7</accession>
<sequence>MKLYLKQKVFKFLDHYDVYDEEQNVIFTVNQKFRFLGFHADVIAKEGFSSFEIDKEVFRFLPKYILTFEDGEQIILNFRFSLLQRKIDVETTFGNLFVRGNYWDLDFDVLKE</sequence>
<dbReference type="AlphaFoldDB" id="A0A2U1E1V7"/>
<dbReference type="InterPro" id="IPR025659">
    <property type="entry name" value="Tubby-like_C"/>
</dbReference>
<dbReference type="Proteomes" id="UP000245793">
    <property type="component" value="Unassembled WGS sequence"/>
</dbReference>
<organism evidence="1 2">
    <name type="scientific">Ezakiella coagulans</name>
    <dbReference type="NCBI Taxonomy" id="46507"/>
    <lineage>
        <taxon>Bacteria</taxon>
        <taxon>Bacillati</taxon>
        <taxon>Bacillota</taxon>
        <taxon>Tissierellia</taxon>
        <taxon>Ezakiella</taxon>
    </lineage>
</organism>
<protein>
    <submittedName>
        <fullName evidence="1">Uncharacterized protein</fullName>
    </submittedName>
</protein>
<keyword evidence="2" id="KW-1185">Reference proteome</keyword>
<dbReference type="Pfam" id="PF04525">
    <property type="entry name" value="LOR"/>
    <property type="match status" value="1"/>
</dbReference>
<evidence type="ECO:0000313" key="1">
    <source>
        <dbReference type="EMBL" id="PVY93875.1"/>
    </source>
</evidence>
<dbReference type="EMBL" id="QEKV01000008">
    <property type="protein sequence ID" value="PVY93875.1"/>
    <property type="molecule type" value="Genomic_DNA"/>
</dbReference>
<reference evidence="1 2" key="1">
    <citation type="submission" date="2018-04" db="EMBL/GenBank/DDBJ databases">
        <title>Genomic Encyclopedia of Type Strains, Phase IV (KMG-IV): sequencing the most valuable type-strain genomes for metagenomic binning, comparative biology and taxonomic classification.</title>
        <authorList>
            <person name="Goeker M."/>
        </authorList>
    </citation>
    <scope>NUCLEOTIDE SEQUENCE [LARGE SCALE GENOMIC DNA]</scope>
    <source>
        <strain evidence="1 2">DSM 20705</strain>
    </source>
</reference>
<gene>
    <name evidence="1" type="ORF">C7381_1089</name>
</gene>
<comment type="caution">
    <text evidence="1">The sequence shown here is derived from an EMBL/GenBank/DDBJ whole genome shotgun (WGS) entry which is preliminary data.</text>
</comment>
<dbReference type="SUPFAM" id="SSF54518">
    <property type="entry name" value="Tubby C-terminal domain-like"/>
    <property type="match status" value="1"/>
</dbReference>